<reference evidence="1 2" key="1">
    <citation type="journal article" date="2005" name="Nucleic Acids Res.">
        <title>Genomic blueprint of Hahella chejuensis, a marine microbe producing an algicidal agent.</title>
        <authorList>
            <person name="Jeong H."/>
            <person name="Yim J.H."/>
            <person name="Lee C."/>
            <person name="Choi S.-H."/>
            <person name="Park Y.K."/>
            <person name="Yoon S.H."/>
            <person name="Hur C.-G."/>
            <person name="Kang H.-Y."/>
            <person name="Kim D."/>
            <person name="Lee H.H."/>
            <person name="Park K.H."/>
            <person name="Park S.-H."/>
            <person name="Park H.-S."/>
            <person name="Lee H.K."/>
            <person name="Oh T.K."/>
            <person name="Kim J.F."/>
        </authorList>
    </citation>
    <scope>NUCLEOTIDE SEQUENCE [LARGE SCALE GENOMIC DNA]</scope>
    <source>
        <strain evidence="1 2">KCTC 2396</strain>
    </source>
</reference>
<dbReference type="KEGG" id="hch:HCH_06656"/>
<dbReference type="HOGENOM" id="CLU_2167419_0_0_6"/>
<evidence type="ECO:0000313" key="1">
    <source>
        <dbReference type="EMBL" id="ABC33289.1"/>
    </source>
</evidence>
<dbReference type="EMBL" id="CP000155">
    <property type="protein sequence ID" value="ABC33289.1"/>
    <property type="molecule type" value="Genomic_DNA"/>
</dbReference>
<dbReference type="OrthoDB" id="6196953at2"/>
<sequence>MVYTKEAIDLLQLLRRRFRDEDIGLLHLNDPEALEHVIVWAQRSSSGETKDLAFKLAQIANMPLSRCDLERAPGEINRRLYRGQEILVERKSREENNERPVRMYRGQVVA</sequence>
<dbReference type="RefSeq" id="WP_011400341.1">
    <property type="nucleotide sequence ID" value="NC_007645.1"/>
</dbReference>
<protein>
    <submittedName>
        <fullName evidence="1">Uncharacterized protein</fullName>
    </submittedName>
</protein>
<dbReference type="Proteomes" id="UP000000238">
    <property type="component" value="Chromosome"/>
</dbReference>
<dbReference type="AlphaFoldDB" id="Q2S7T5"/>
<organism evidence="1 2">
    <name type="scientific">Hahella chejuensis (strain KCTC 2396)</name>
    <dbReference type="NCBI Taxonomy" id="349521"/>
    <lineage>
        <taxon>Bacteria</taxon>
        <taxon>Pseudomonadati</taxon>
        <taxon>Pseudomonadota</taxon>
        <taxon>Gammaproteobacteria</taxon>
        <taxon>Oceanospirillales</taxon>
        <taxon>Hahellaceae</taxon>
        <taxon>Hahella</taxon>
    </lineage>
</organism>
<gene>
    <name evidence="1" type="ordered locus">HCH_06656</name>
</gene>
<keyword evidence="2" id="KW-1185">Reference proteome</keyword>
<proteinExistence type="predicted"/>
<accession>Q2S7T5</accession>
<name>Q2S7T5_HAHCH</name>
<evidence type="ECO:0000313" key="2">
    <source>
        <dbReference type="Proteomes" id="UP000000238"/>
    </source>
</evidence>